<organism evidence="2 3">
    <name type="scientific">Candidatus Phaeomarinibacter ectocarpi</name>
    <dbReference type="NCBI Taxonomy" id="1458461"/>
    <lineage>
        <taxon>Bacteria</taxon>
        <taxon>Pseudomonadati</taxon>
        <taxon>Pseudomonadota</taxon>
        <taxon>Alphaproteobacteria</taxon>
        <taxon>Hyphomicrobiales</taxon>
        <taxon>Parvibaculaceae</taxon>
        <taxon>Candidatus Phaeomarinibacter</taxon>
    </lineage>
</organism>
<dbReference type="GO" id="GO:0016853">
    <property type="term" value="F:isomerase activity"/>
    <property type="evidence" value="ECO:0007669"/>
    <property type="project" value="UniProtKB-KW"/>
</dbReference>
<reference evidence="2 3" key="1">
    <citation type="journal article" date="2014" name="Front. Genet.">
        <title>Genome and metabolic network of "Candidatus Phaeomarinobacter ectocarpi" Ec32, a new candidate genus of Alphaproteobacteria frequently associated with brown algae.</title>
        <authorList>
            <person name="Dittami S.M."/>
            <person name="Barbeyron T."/>
            <person name="Boyen C."/>
            <person name="Cambefort J."/>
            <person name="Collet G."/>
            <person name="Delage L."/>
            <person name="Gobet A."/>
            <person name="Groisillier A."/>
            <person name="Leblanc C."/>
            <person name="Michel G."/>
            <person name="Scornet D."/>
            <person name="Siegel A."/>
            <person name="Tapia J.E."/>
            <person name="Tonon T."/>
        </authorList>
    </citation>
    <scope>NUCLEOTIDE SEQUENCE [LARGE SCALE GENOMIC DNA]</scope>
    <source>
        <strain evidence="2 3">Ec32</strain>
    </source>
</reference>
<dbReference type="HOGENOM" id="CLU_125060_0_0_5"/>
<dbReference type="InterPro" id="IPR037401">
    <property type="entry name" value="SnoaL-like"/>
</dbReference>
<evidence type="ECO:0000259" key="1">
    <source>
        <dbReference type="Pfam" id="PF12680"/>
    </source>
</evidence>
<dbReference type="Pfam" id="PF12680">
    <property type="entry name" value="SnoaL_2"/>
    <property type="match status" value="1"/>
</dbReference>
<proteinExistence type="predicted"/>
<dbReference type="Gene3D" id="3.10.450.50">
    <property type="match status" value="1"/>
</dbReference>
<dbReference type="STRING" id="1458461.BN1012_Phect606"/>
<dbReference type="EMBL" id="HG966617">
    <property type="protein sequence ID" value="CDO58820.1"/>
    <property type="molecule type" value="Genomic_DNA"/>
</dbReference>
<dbReference type="SUPFAM" id="SSF54427">
    <property type="entry name" value="NTF2-like"/>
    <property type="match status" value="1"/>
</dbReference>
<dbReference type="InterPro" id="IPR032710">
    <property type="entry name" value="NTF2-like_dom_sf"/>
</dbReference>
<accession>X5MKR2</accession>
<gene>
    <name evidence="2" type="ORF">BN1012_Phect606</name>
</gene>
<dbReference type="KEGG" id="pect:BN1012_Phect606"/>
<name>X5MKR2_9HYPH</name>
<evidence type="ECO:0000313" key="2">
    <source>
        <dbReference type="EMBL" id="CDO58820.1"/>
    </source>
</evidence>
<feature type="domain" description="SnoaL-like" evidence="1">
    <location>
        <begin position="9"/>
        <end position="110"/>
    </location>
</feature>
<dbReference type="Proteomes" id="UP000032160">
    <property type="component" value="Chromosome I"/>
</dbReference>
<protein>
    <submittedName>
        <fullName evidence="2">Putative isomerase</fullName>
    </submittedName>
</protein>
<keyword evidence="2" id="KW-0413">Isomerase</keyword>
<dbReference type="AlphaFoldDB" id="X5MKR2"/>
<keyword evidence="3" id="KW-1185">Reference proteome</keyword>
<dbReference type="RefSeq" id="WP_043949675.1">
    <property type="nucleotide sequence ID" value="NZ_HG966617.1"/>
</dbReference>
<sequence>MSAIPPSLEAMMAAWNEKDPAKVRGHLEAALSPNVLFVDPDNYVVGIDAFETMVHKFREDIADAKAERTSGFNVHHNRYRYTWMVSSGGTPVMPGMDVTELDDAGKVVRVDGFFGDIPELEASK</sequence>
<evidence type="ECO:0000313" key="3">
    <source>
        <dbReference type="Proteomes" id="UP000032160"/>
    </source>
</evidence>